<feature type="signal peptide" evidence="1">
    <location>
        <begin position="1"/>
        <end position="20"/>
    </location>
</feature>
<evidence type="ECO:0000256" key="1">
    <source>
        <dbReference type="SAM" id="SignalP"/>
    </source>
</evidence>
<proteinExistence type="predicted"/>
<dbReference type="AlphaFoldDB" id="D8LUQ2"/>
<accession>D8LUQ2</accession>
<dbReference type="GeneID" id="24917332"/>
<dbReference type="RefSeq" id="XP_012893589.1">
    <property type="nucleotide sequence ID" value="XM_013038135.1"/>
</dbReference>
<evidence type="ECO:0000313" key="3">
    <source>
        <dbReference type="Proteomes" id="UP000008312"/>
    </source>
</evidence>
<organism evidence="2">
    <name type="scientific">Blastocystis hominis</name>
    <dbReference type="NCBI Taxonomy" id="12968"/>
    <lineage>
        <taxon>Eukaryota</taxon>
        <taxon>Sar</taxon>
        <taxon>Stramenopiles</taxon>
        <taxon>Bigyra</taxon>
        <taxon>Opalozoa</taxon>
        <taxon>Opalinata</taxon>
        <taxon>Blastocystidae</taxon>
        <taxon>Blastocystis</taxon>
    </lineage>
</organism>
<gene>
    <name evidence="2" type="ORF">GSBLH_T00000008001</name>
</gene>
<dbReference type="Proteomes" id="UP000008312">
    <property type="component" value="Unassembled WGS sequence"/>
</dbReference>
<reference evidence="2" key="1">
    <citation type="submission" date="2010-02" db="EMBL/GenBank/DDBJ databases">
        <title>Sequencing and annotation of the Blastocystis hominis genome.</title>
        <authorList>
            <person name="Wincker P."/>
        </authorList>
    </citation>
    <scope>NUCLEOTIDE SEQUENCE</scope>
    <source>
        <strain evidence="2">Singapore isolate B</strain>
    </source>
</reference>
<keyword evidence="1" id="KW-0732">Signal</keyword>
<evidence type="ECO:0000313" key="2">
    <source>
        <dbReference type="EMBL" id="CBK19541.2"/>
    </source>
</evidence>
<keyword evidence="3" id="KW-1185">Reference proteome</keyword>
<dbReference type="OrthoDB" id="203184at2759"/>
<dbReference type="EMBL" id="FN668638">
    <property type="protein sequence ID" value="CBK19541.2"/>
    <property type="molecule type" value="Genomic_DNA"/>
</dbReference>
<sequence length="409" mass="47470">MYRILIVISILFSILCQYHSFKYNLSLKENERKKLSTKESIKSVIKPNGITASITTKKAIKIQSNVCNSTLVYPEYAHSTQCYPQLHIQSLFVHKSFPNPRPPIMERGIVYYLYTQNRCGENPRYLKEVERNSAAVKAKDPNAKIAVVTNCDILASTAKLIDVIVPVHNEDVVQTSKKQWLTRVLYNAYLPFNYSFITDTHVYPCDNKSYTDIFDQFKISKIDISFSCRVNRGPYPSGGAVLSKWGKGSYEFWIRTYKLQARKHIFDDQSPMYSTMKEYRNKLFSFRWLSSNYFYASHGITEKGVFSGPARCYRSSVIVTGPLRWIHGSPDECEIMNGKDRELINKPRAWFLRGICNTTAKGIKVITSSAEMKKAVYPYEAPKLDWDVDYNKKPRTELFWEYWRVCFNS</sequence>
<protein>
    <submittedName>
        <fullName evidence="2">Uncharacterized protein</fullName>
    </submittedName>
</protein>
<feature type="chain" id="PRO_5003117560" evidence="1">
    <location>
        <begin position="21"/>
        <end position="409"/>
    </location>
</feature>
<name>D8LUQ2_BLAHO</name>
<dbReference type="InParanoid" id="D8LUQ2"/>